<organism evidence="1 2">
    <name type="scientific">Kwoniella dendrophila CBS 6074</name>
    <dbReference type="NCBI Taxonomy" id="1295534"/>
    <lineage>
        <taxon>Eukaryota</taxon>
        <taxon>Fungi</taxon>
        <taxon>Dikarya</taxon>
        <taxon>Basidiomycota</taxon>
        <taxon>Agaricomycotina</taxon>
        <taxon>Tremellomycetes</taxon>
        <taxon>Tremellales</taxon>
        <taxon>Cryptococcaceae</taxon>
        <taxon>Kwoniella</taxon>
    </lineage>
</organism>
<dbReference type="AlphaFoldDB" id="A0AAX4JRI5"/>
<reference evidence="1 2" key="1">
    <citation type="submission" date="2024-01" db="EMBL/GenBank/DDBJ databases">
        <title>Comparative genomics of Cryptococcus and Kwoniella reveals pathogenesis evolution and contrasting modes of karyotype evolution via chromosome fusion or intercentromeric recombination.</title>
        <authorList>
            <person name="Coelho M.A."/>
            <person name="David-Palma M."/>
            <person name="Shea T."/>
            <person name="Bowers K."/>
            <person name="McGinley-Smith S."/>
            <person name="Mohammad A.W."/>
            <person name="Gnirke A."/>
            <person name="Yurkov A.M."/>
            <person name="Nowrousian M."/>
            <person name="Sun S."/>
            <person name="Cuomo C.A."/>
            <person name="Heitman J."/>
        </authorList>
    </citation>
    <scope>NUCLEOTIDE SEQUENCE [LARGE SCALE GENOMIC DNA]</scope>
    <source>
        <strain evidence="1 2">CBS 6074</strain>
    </source>
</reference>
<evidence type="ECO:0000313" key="1">
    <source>
        <dbReference type="EMBL" id="WWC87503.1"/>
    </source>
</evidence>
<dbReference type="RefSeq" id="XP_066074266.1">
    <property type="nucleotide sequence ID" value="XM_066218169.1"/>
</dbReference>
<dbReference type="GeneID" id="91093065"/>
<proteinExistence type="predicted"/>
<gene>
    <name evidence="1" type="ORF">L201_002393</name>
</gene>
<keyword evidence="2" id="KW-1185">Reference proteome</keyword>
<protein>
    <submittedName>
        <fullName evidence="1">Uncharacterized protein</fullName>
    </submittedName>
</protein>
<name>A0AAX4JRI5_9TREE</name>
<evidence type="ECO:0000313" key="2">
    <source>
        <dbReference type="Proteomes" id="UP001355207"/>
    </source>
</evidence>
<dbReference type="EMBL" id="CP144100">
    <property type="protein sequence ID" value="WWC87503.1"/>
    <property type="molecule type" value="Genomic_DNA"/>
</dbReference>
<sequence length="139" mass="15501">MAIAGTLNDTHVHRPVYLSIEPSEEAKSSNVGFYPNMSTHEDGNQNERYVMPWPNDRKKSCLPEGHWEGTYDSAHKEFKITCITEAYNSESKGELTLTENEPEKSLGPYTFTASFNGPNSVQYHNANTANVSLGTLTNN</sequence>
<dbReference type="Proteomes" id="UP001355207">
    <property type="component" value="Chromosome 3"/>
</dbReference>
<accession>A0AAX4JRI5</accession>